<evidence type="ECO:0000256" key="1">
    <source>
        <dbReference type="SAM" id="Phobius"/>
    </source>
</evidence>
<dbReference type="AlphaFoldDB" id="A0A6V8LWA1"/>
<gene>
    <name evidence="2" type="ORF">NNJEOMEG_03888</name>
</gene>
<dbReference type="Proteomes" id="UP000494245">
    <property type="component" value="Unassembled WGS sequence"/>
</dbReference>
<dbReference type="RefSeq" id="WP_173087151.1">
    <property type="nucleotide sequence ID" value="NZ_BLTE01000029.1"/>
</dbReference>
<dbReference type="EMBL" id="BLTE01000029">
    <property type="protein sequence ID" value="GFK96014.1"/>
    <property type="molecule type" value="Genomic_DNA"/>
</dbReference>
<evidence type="ECO:0000313" key="3">
    <source>
        <dbReference type="Proteomes" id="UP000494245"/>
    </source>
</evidence>
<name>A0A6V8LWA1_9BACT</name>
<protein>
    <submittedName>
        <fullName evidence="2">Uncharacterized protein</fullName>
    </submittedName>
</protein>
<accession>A0A6V8LWA1</accession>
<keyword evidence="3" id="KW-1185">Reference proteome</keyword>
<keyword evidence="1" id="KW-0472">Membrane</keyword>
<keyword evidence="1" id="KW-0812">Transmembrane</keyword>
<proteinExistence type="predicted"/>
<keyword evidence="1" id="KW-1133">Transmembrane helix</keyword>
<comment type="caution">
    <text evidence="2">The sequence shown here is derived from an EMBL/GenBank/DDBJ whole genome shotgun (WGS) entry which is preliminary data.</text>
</comment>
<reference evidence="2 3" key="1">
    <citation type="submission" date="2020-04" db="EMBL/GenBank/DDBJ databases">
        <authorList>
            <consortium name="Desulfovibrio sp. FSS-1 genome sequencing consortium"/>
            <person name="Shimoshige H."/>
            <person name="Kobayashi H."/>
            <person name="Maekawa T."/>
        </authorList>
    </citation>
    <scope>NUCLEOTIDE SEQUENCE [LARGE SCALE GENOMIC DNA]</scope>
    <source>
        <strain evidence="2 3">SIID29052-01</strain>
    </source>
</reference>
<evidence type="ECO:0000313" key="2">
    <source>
        <dbReference type="EMBL" id="GFK96014.1"/>
    </source>
</evidence>
<reference evidence="2 3" key="2">
    <citation type="submission" date="2020-05" db="EMBL/GenBank/DDBJ databases">
        <title>Draft genome sequence of Desulfovibrio sp. strainFSS-1.</title>
        <authorList>
            <person name="Shimoshige H."/>
            <person name="Kobayashi H."/>
            <person name="Maekawa T."/>
        </authorList>
    </citation>
    <scope>NUCLEOTIDE SEQUENCE [LARGE SCALE GENOMIC DNA]</scope>
    <source>
        <strain evidence="2 3">SIID29052-01</strain>
    </source>
</reference>
<sequence length="92" mass="9939">MNERMERVVGHVVRSRQTVDVPPGFAGRVMAHVRERAEAALDGWFVRRVALPFMAGGGAASAGLGLAWLWLWQAGYAGELTLLISGATWAGF</sequence>
<feature type="transmembrane region" description="Helical" evidence="1">
    <location>
        <begin position="49"/>
        <end position="71"/>
    </location>
</feature>
<organism evidence="2 3">
    <name type="scientific">Fundidesulfovibrio magnetotacticus</name>
    <dbReference type="NCBI Taxonomy" id="2730080"/>
    <lineage>
        <taxon>Bacteria</taxon>
        <taxon>Pseudomonadati</taxon>
        <taxon>Thermodesulfobacteriota</taxon>
        <taxon>Desulfovibrionia</taxon>
        <taxon>Desulfovibrionales</taxon>
        <taxon>Desulfovibrionaceae</taxon>
        <taxon>Fundidesulfovibrio</taxon>
    </lineage>
</organism>